<dbReference type="Proteomes" id="UP000054845">
    <property type="component" value="Unassembled WGS sequence"/>
</dbReference>
<feature type="transmembrane region" description="Helical" evidence="1">
    <location>
        <begin position="66"/>
        <end position="82"/>
    </location>
</feature>
<feature type="transmembrane region" description="Helical" evidence="1">
    <location>
        <begin position="226"/>
        <end position="251"/>
    </location>
</feature>
<name>A0A0P1BIL8_9BASI</name>
<feature type="transmembrane region" description="Helical" evidence="1">
    <location>
        <begin position="185"/>
        <end position="206"/>
    </location>
</feature>
<evidence type="ECO:0000313" key="3">
    <source>
        <dbReference type="Proteomes" id="UP000054845"/>
    </source>
</evidence>
<keyword evidence="1" id="KW-0472">Membrane</keyword>
<keyword evidence="1" id="KW-0812">Transmembrane</keyword>
<feature type="transmembrane region" description="Helical" evidence="1">
    <location>
        <begin position="151"/>
        <end position="173"/>
    </location>
</feature>
<evidence type="ECO:0000256" key="1">
    <source>
        <dbReference type="SAM" id="Phobius"/>
    </source>
</evidence>
<proteinExistence type="predicted"/>
<dbReference type="OrthoDB" id="3366181at2759"/>
<organism evidence="2 3">
    <name type="scientific">Ceraceosorus bombacis</name>
    <dbReference type="NCBI Taxonomy" id="401625"/>
    <lineage>
        <taxon>Eukaryota</taxon>
        <taxon>Fungi</taxon>
        <taxon>Dikarya</taxon>
        <taxon>Basidiomycota</taxon>
        <taxon>Ustilaginomycotina</taxon>
        <taxon>Exobasidiomycetes</taxon>
        <taxon>Ceraceosorales</taxon>
        <taxon>Ceraceosoraceae</taxon>
        <taxon>Ceraceosorus</taxon>
    </lineage>
</organism>
<dbReference type="AlphaFoldDB" id="A0A0P1BIL8"/>
<reference evidence="2 3" key="1">
    <citation type="submission" date="2014-09" db="EMBL/GenBank/DDBJ databases">
        <authorList>
            <person name="Magalhaes I.L.F."/>
            <person name="Oliveira U."/>
            <person name="Santos F.R."/>
            <person name="Vidigal T.H.D.A."/>
            <person name="Brescovit A.D."/>
            <person name="Santos A.J."/>
        </authorList>
    </citation>
    <scope>NUCLEOTIDE SEQUENCE [LARGE SCALE GENOMIC DNA]</scope>
</reference>
<accession>A0A0P1BIL8</accession>
<sequence length="351" mass="39213">MRLSSRQVNSTPSMGFTTLHEHVMPRTSILIAEQSGTAYGSKRAARSLIPLPSSLSSPKTVTQSPLLLLSIVMILFALLPLLEPLGIGSNPRIEMARSLRSQAEEAWLNRGNSTWDPSKYWDVETPVLIGTREPSTGLEFSMDRLEKGALLYGWLHIAPAIVWSIAIPAQHSIRLRSAYPAVHKWLGRATLVSACLLTYSGVSFPFHDLSYSADLLATHRWGYLVWPSFNLVVLLAGLVWPPTVLMTYLTARKKDWKAHRAWATLHTFIGSVIPMQRVMMIVLFTFAGIAANFPTVHKAFGLPDELNKEAFEFERGVFALTTWAALPAVAAWAWQVYKRQEKTPIAKSKNY</sequence>
<feature type="transmembrane region" description="Helical" evidence="1">
    <location>
        <begin position="316"/>
        <end position="337"/>
    </location>
</feature>
<protein>
    <submittedName>
        <fullName evidence="2">Uncharacterized protein</fullName>
    </submittedName>
</protein>
<feature type="transmembrane region" description="Helical" evidence="1">
    <location>
        <begin position="278"/>
        <end position="296"/>
    </location>
</feature>
<evidence type="ECO:0000313" key="2">
    <source>
        <dbReference type="EMBL" id="CEH15920.1"/>
    </source>
</evidence>
<keyword evidence="3" id="KW-1185">Reference proteome</keyword>
<dbReference type="EMBL" id="CCYA01000273">
    <property type="protein sequence ID" value="CEH15920.1"/>
    <property type="molecule type" value="Genomic_DNA"/>
</dbReference>
<keyword evidence="1" id="KW-1133">Transmembrane helix</keyword>